<dbReference type="EMBL" id="GL883077">
    <property type="protein sequence ID" value="EGF92047.1"/>
    <property type="molecule type" value="Genomic_DNA"/>
</dbReference>
<evidence type="ECO:0000313" key="3">
    <source>
        <dbReference type="Proteomes" id="UP000006512"/>
    </source>
</evidence>
<dbReference type="Pfam" id="PF00781">
    <property type="entry name" value="DAGK_cat"/>
    <property type="match status" value="1"/>
</dbReference>
<evidence type="ECO:0000313" key="2">
    <source>
        <dbReference type="EMBL" id="EGF92047.1"/>
    </source>
</evidence>
<dbReference type="RefSeq" id="WP_006271217.1">
    <property type="nucleotide sequence ID" value="NZ_GL883077.1"/>
</dbReference>
<dbReference type="Proteomes" id="UP000006512">
    <property type="component" value="Unassembled WGS sequence"/>
</dbReference>
<keyword evidence="2" id="KW-0808">Transferase</keyword>
<proteinExistence type="predicted"/>
<protein>
    <submittedName>
        <fullName evidence="2">Diacylglycerol kinase catalytic domain protein</fullName>
    </submittedName>
</protein>
<accession>F4QK20</accession>
<dbReference type="InterPro" id="IPR017438">
    <property type="entry name" value="ATP-NAD_kinase_N"/>
</dbReference>
<gene>
    <name evidence="2" type="ORF">ABI_04790</name>
</gene>
<dbReference type="PROSITE" id="PS50146">
    <property type="entry name" value="DAGK"/>
    <property type="match status" value="1"/>
</dbReference>
<dbReference type="STRING" id="715226.ABI_04790"/>
<dbReference type="InterPro" id="IPR001206">
    <property type="entry name" value="Diacylglycerol_kinase_cat_dom"/>
</dbReference>
<keyword evidence="2" id="KW-0418">Kinase</keyword>
<name>F4QK20_9CAUL</name>
<keyword evidence="3" id="KW-1185">Reference proteome</keyword>
<evidence type="ECO:0000259" key="1">
    <source>
        <dbReference type="PROSITE" id="PS50146"/>
    </source>
</evidence>
<dbReference type="eggNOG" id="COG1597">
    <property type="taxonomic scope" value="Bacteria"/>
</dbReference>
<dbReference type="InterPro" id="IPR045540">
    <property type="entry name" value="YegS/DAGK_C"/>
</dbReference>
<dbReference type="InterPro" id="IPR016064">
    <property type="entry name" value="NAD/diacylglycerol_kinase_sf"/>
</dbReference>
<dbReference type="OrthoDB" id="142078at2"/>
<dbReference type="HOGENOM" id="CLU_045532_5_1_5"/>
<dbReference type="AlphaFoldDB" id="F4QK20"/>
<dbReference type="GO" id="GO:0016301">
    <property type="term" value="F:kinase activity"/>
    <property type="evidence" value="ECO:0007669"/>
    <property type="project" value="UniProtKB-KW"/>
</dbReference>
<reference evidence="3" key="1">
    <citation type="submission" date="2011-03" db="EMBL/GenBank/DDBJ databases">
        <title>Draft genome sequence of Brevundimonas diminuta.</title>
        <authorList>
            <person name="Brown P.J.B."/>
            <person name="Buechlein A."/>
            <person name="Hemmerich C."/>
            <person name="Brun Y.V."/>
        </authorList>
    </citation>
    <scope>NUCLEOTIDE SEQUENCE [LARGE SCALE GENOMIC DNA]</scope>
    <source>
        <strain evidence="3">C19</strain>
    </source>
</reference>
<dbReference type="Pfam" id="PF19279">
    <property type="entry name" value="YegS_C"/>
    <property type="match status" value="1"/>
</dbReference>
<dbReference type="SUPFAM" id="SSF111331">
    <property type="entry name" value="NAD kinase/diacylglycerol kinase-like"/>
    <property type="match status" value="1"/>
</dbReference>
<dbReference type="Gene3D" id="3.40.50.10330">
    <property type="entry name" value="Probable inorganic polyphosphate/atp-NAD kinase, domain 1"/>
    <property type="match status" value="1"/>
</dbReference>
<sequence>MPAETPFNILINAKSGTVLNMGQAAIESAIETSSLPVAELCFSEPEDMQTHLERLSKAEAPLLIGGGDGTIRETAKYLSTHNKKPFGVLPFGTMNLLAQDLDITTLQAALSAYAAGVREEDVDAGYVNGELFLCCASVGTMPEASVFREQNREQGSLLLMPRMFWFVFESLDRHKQERVVLQIDGKMRKFRTPAVVISNNRFKTTTKLTESNFKRATLTGGRLAAYIQTTKTRLAHLRFLTRLLIGNWKEDPDLEELTGRHITLWSKHRKDLVSIDGEVEEMLTPLEFTLKPKSIKLLVPALPSVPA</sequence>
<dbReference type="Gene3D" id="2.60.200.40">
    <property type="match status" value="1"/>
</dbReference>
<feature type="domain" description="DAGKc" evidence="1">
    <location>
        <begin position="44"/>
        <end position="131"/>
    </location>
</feature>
<organism evidence="2 3">
    <name type="scientific">Asticcacaulis biprosthecium C19</name>
    <dbReference type="NCBI Taxonomy" id="715226"/>
    <lineage>
        <taxon>Bacteria</taxon>
        <taxon>Pseudomonadati</taxon>
        <taxon>Pseudomonadota</taxon>
        <taxon>Alphaproteobacteria</taxon>
        <taxon>Caulobacterales</taxon>
        <taxon>Caulobacteraceae</taxon>
        <taxon>Asticcacaulis</taxon>
    </lineage>
</organism>